<evidence type="ECO:0000313" key="11">
    <source>
        <dbReference type="Proteomes" id="UP000791440"/>
    </source>
</evidence>
<dbReference type="AlphaFoldDB" id="A0A921ZXZ1"/>
<comment type="catalytic activity">
    <reaction evidence="5">
        <text>a very long-chain fatty acid + ATP + CoA = a very long-chain fatty acyl-CoA + AMP + diphosphate</text>
        <dbReference type="Rhea" id="RHEA:54536"/>
        <dbReference type="ChEBI" id="CHEBI:30616"/>
        <dbReference type="ChEBI" id="CHEBI:33019"/>
        <dbReference type="ChEBI" id="CHEBI:57287"/>
        <dbReference type="ChEBI" id="CHEBI:58950"/>
        <dbReference type="ChEBI" id="CHEBI:138261"/>
        <dbReference type="ChEBI" id="CHEBI:456215"/>
    </reaction>
    <physiologicalReaction direction="left-to-right" evidence="5">
        <dbReference type="Rhea" id="RHEA:54537"/>
    </physiologicalReaction>
</comment>
<keyword evidence="8" id="KW-0812">Transmembrane</keyword>
<gene>
    <name evidence="10" type="ORF">O3G_MSEX015493</name>
</gene>
<dbReference type="GO" id="GO:0004467">
    <property type="term" value="F:long-chain fatty acid-CoA ligase activity"/>
    <property type="evidence" value="ECO:0007669"/>
    <property type="project" value="TreeGrafter"/>
</dbReference>
<dbReference type="GO" id="GO:0005524">
    <property type="term" value="F:ATP binding"/>
    <property type="evidence" value="ECO:0007669"/>
    <property type="project" value="UniProtKB-KW"/>
</dbReference>
<comment type="similarity">
    <text evidence="1">Belongs to the ATP-dependent AMP-binding enzyme family.</text>
</comment>
<dbReference type="GO" id="GO:0005324">
    <property type="term" value="F:long-chain fatty acid transmembrane transporter activity"/>
    <property type="evidence" value="ECO:0007669"/>
    <property type="project" value="TreeGrafter"/>
</dbReference>
<proteinExistence type="inferred from homology"/>
<evidence type="ECO:0000256" key="5">
    <source>
        <dbReference type="ARBA" id="ARBA00036527"/>
    </source>
</evidence>
<dbReference type="PANTHER" id="PTHR43107">
    <property type="entry name" value="LONG-CHAIN FATTY ACID TRANSPORT PROTEIN"/>
    <property type="match status" value="1"/>
</dbReference>
<dbReference type="PROSITE" id="PS00455">
    <property type="entry name" value="AMP_BINDING"/>
    <property type="match status" value="1"/>
</dbReference>
<evidence type="ECO:0000256" key="2">
    <source>
        <dbReference type="ARBA" id="ARBA00022598"/>
    </source>
</evidence>
<accession>A0A921ZXZ1</accession>
<protein>
    <recommendedName>
        <fullName evidence="6">Long-chain-fatty-acid--CoA ligase</fullName>
    </recommendedName>
</protein>
<keyword evidence="3" id="KW-0547">Nucleotide-binding</keyword>
<evidence type="ECO:0000313" key="10">
    <source>
        <dbReference type="EMBL" id="KAG6465913.1"/>
    </source>
</evidence>
<dbReference type="PANTHER" id="PTHR43107:SF15">
    <property type="entry name" value="FATTY ACID TRANSPORT PROTEIN 3, ISOFORM A"/>
    <property type="match status" value="1"/>
</dbReference>
<reference evidence="10" key="2">
    <citation type="submission" date="2020-12" db="EMBL/GenBank/DDBJ databases">
        <authorList>
            <person name="Kanost M."/>
        </authorList>
    </citation>
    <scope>NUCLEOTIDE SEQUENCE</scope>
</reference>
<keyword evidence="4" id="KW-0067">ATP-binding</keyword>
<sequence>MFSIQQVKQNGIDVERGNFKKPEPSNIPWSKIIVVMLALAVLVAACAVTWIFQDWQTSLQVFAILVVVYLIGFYWRWLYVAARTAPRDFKALWCYIKILRLSRTFTKKKWAMPDIFHQMVKKHPDKACFLFENETWTFKQVEDYSLRVTAVLKAQGVKRGDVVAVMMNNYPEMPAIWLGVTRIGAVSPLINTHQAGNTLLHSINVAKCDIVIYGSEFQTAFDEISKELNPNIKLLKFIRRPLNTCDSSVKIVESVNDFTSMLESTTPAPWSLADGDGFNGKLLYIYTSGTTGLPKAAIISSSRLFFYSFPINFVCRYLFFLK</sequence>
<evidence type="ECO:0000256" key="7">
    <source>
        <dbReference type="ARBA" id="ARBA00048666"/>
    </source>
</evidence>
<evidence type="ECO:0000256" key="4">
    <source>
        <dbReference type="ARBA" id="ARBA00022840"/>
    </source>
</evidence>
<comment type="caution">
    <text evidence="10">The sequence shown here is derived from an EMBL/GenBank/DDBJ whole genome shotgun (WGS) entry which is preliminary data.</text>
</comment>
<dbReference type="EMBL" id="JH670082">
    <property type="protein sequence ID" value="KAG6465913.1"/>
    <property type="molecule type" value="Genomic_DNA"/>
</dbReference>
<dbReference type="Proteomes" id="UP000791440">
    <property type="component" value="Unassembled WGS sequence"/>
</dbReference>
<keyword evidence="8" id="KW-1133">Transmembrane helix</keyword>
<reference evidence="10" key="1">
    <citation type="journal article" date="2016" name="Insect Biochem. Mol. Biol.">
        <title>Multifaceted biological insights from a draft genome sequence of the tobacco hornworm moth, Manduca sexta.</title>
        <authorList>
            <person name="Kanost M.R."/>
            <person name="Arrese E.L."/>
            <person name="Cao X."/>
            <person name="Chen Y.R."/>
            <person name="Chellapilla S."/>
            <person name="Goldsmith M.R."/>
            <person name="Grosse-Wilde E."/>
            <person name="Heckel D.G."/>
            <person name="Herndon N."/>
            <person name="Jiang H."/>
            <person name="Papanicolaou A."/>
            <person name="Qu J."/>
            <person name="Soulages J.L."/>
            <person name="Vogel H."/>
            <person name="Walters J."/>
            <person name="Waterhouse R.M."/>
            <person name="Ahn S.J."/>
            <person name="Almeida F.C."/>
            <person name="An C."/>
            <person name="Aqrawi P."/>
            <person name="Bretschneider A."/>
            <person name="Bryant W.B."/>
            <person name="Bucks S."/>
            <person name="Chao H."/>
            <person name="Chevignon G."/>
            <person name="Christen J.M."/>
            <person name="Clarke D.F."/>
            <person name="Dittmer N.T."/>
            <person name="Ferguson L.C.F."/>
            <person name="Garavelou S."/>
            <person name="Gordon K.H.J."/>
            <person name="Gunaratna R.T."/>
            <person name="Han Y."/>
            <person name="Hauser F."/>
            <person name="He Y."/>
            <person name="Heidel-Fischer H."/>
            <person name="Hirsh A."/>
            <person name="Hu Y."/>
            <person name="Jiang H."/>
            <person name="Kalra D."/>
            <person name="Klinner C."/>
            <person name="Konig C."/>
            <person name="Kovar C."/>
            <person name="Kroll A.R."/>
            <person name="Kuwar S.S."/>
            <person name="Lee S.L."/>
            <person name="Lehman R."/>
            <person name="Li K."/>
            <person name="Li Z."/>
            <person name="Liang H."/>
            <person name="Lovelace S."/>
            <person name="Lu Z."/>
            <person name="Mansfield J.H."/>
            <person name="McCulloch K.J."/>
            <person name="Mathew T."/>
            <person name="Morton B."/>
            <person name="Muzny D.M."/>
            <person name="Neunemann D."/>
            <person name="Ongeri F."/>
            <person name="Pauchet Y."/>
            <person name="Pu L.L."/>
            <person name="Pyrousis I."/>
            <person name="Rao X.J."/>
            <person name="Redding A."/>
            <person name="Roesel C."/>
            <person name="Sanchez-Gracia A."/>
            <person name="Schaack S."/>
            <person name="Shukla A."/>
            <person name="Tetreau G."/>
            <person name="Wang Y."/>
            <person name="Xiong G.H."/>
            <person name="Traut W."/>
            <person name="Walsh T.K."/>
            <person name="Worley K.C."/>
            <person name="Wu D."/>
            <person name="Wu W."/>
            <person name="Wu Y.Q."/>
            <person name="Zhang X."/>
            <person name="Zou Z."/>
            <person name="Zucker H."/>
            <person name="Briscoe A.D."/>
            <person name="Burmester T."/>
            <person name="Clem R.J."/>
            <person name="Feyereisen R."/>
            <person name="Grimmelikhuijzen C.J.P."/>
            <person name="Hamodrakas S.J."/>
            <person name="Hansson B.S."/>
            <person name="Huguet E."/>
            <person name="Jermiin L.S."/>
            <person name="Lan Q."/>
            <person name="Lehman H.K."/>
            <person name="Lorenzen M."/>
            <person name="Merzendorfer H."/>
            <person name="Michalopoulos I."/>
            <person name="Morton D.B."/>
            <person name="Muthukrishnan S."/>
            <person name="Oakeshott J.G."/>
            <person name="Palmer W."/>
            <person name="Park Y."/>
            <person name="Passarelli A.L."/>
            <person name="Rozas J."/>
            <person name="Schwartz L.M."/>
            <person name="Smith W."/>
            <person name="Southgate A."/>
            <person name="Vilcinskas A."/>
            <person name="Vogt R."/>
            <person name="Wang P."/>
            <person name="Werren J."/>
            <person name="Yu X.Q."/>
            <person name="Zhou J.J."/>
            <person name="Brown S.J."/>
            <person name="Scherer S.E."/>
            <person name="Richards S."/>
            <person name="Blissard G.W."/>
        </authorList>
    </citation>
    <scope>NUCLEOTIDE SEQUENCE</scope>
</reference>
<evidence type="ECO:0000256" key="3">
    <source>
        <dbReference type="ARBA" id="ARBA00022741"/>
    </source>
</evidence>
<organism evidence="10 11">
    <name type="scientific">Manduca sexta</name>
    <name type="common">Tobacco hawkmoth</name>
    <name type="synonym">Tobacco hornworm</name>
    <dbReference type="NCBI Taxonomy" id="7130"/>
    <lineage>
        <taxon>Eukaryota</taxon>
        <taxon>Metazoa</taxon>
        <taxon>Ecdysozoa</taxon>
        <taxon>Arthropoda</taxon>
        <taxon>Hexapoda</taxon>
        <taxon>Insecta</taxon>
        <taxon>Pterygota</taxon>
        <taxon>Neoptera</taxon>
        <taxon>Endopterygota</taxon>
        <taxon>Lepidoptera</taxon>
        <taxon>Glossata</taxon>
        <taxon>Ditrysia</taxon>
        <taxon>Bombycoidea</taxon>
        <taxon>Sphingidae</taxon>
        <taxon>Sphinginae</taxon>
        <taxon>Sphingini</taxon>
        <taxon>Manduca</taxon>
    </lineage>
</organism>
<feature type="transmembrane region" description="Helical" evidence="8">
    <location>
        <begin position="29"/>
        <end position="52"/>
    </location>
</feature>
<feature type="domain" description="AMP-dependent synthetase/ligase" evidence="9">
    <location>
        <begin position="117"/>
        <end position="303"/>
    </location>
</feature>
<comment type="catalytic activity">
    <reaction evidence="7">
        <text>tetracosanoate + ATP + CoA = tetracosanoyl-CoA + AMP + diphosphate</text>
        <dbReference type="Rhea" id="RHEA:33639"/>
        <dbReference type="ChEBI" id="CHEBI:30616"/>
        <dbReference type="ChEBI" id="CHEBI:31014"/>
        <dbReference type="ChEBI" id="CHEBI:33019"/>
        <dbReference type="ChEBI" id="CHEBI:57287"/>
        <dbReference type="ChEBI" id="CHEBI:65052"/>
        <dbReference type="ChEBI" id="CHEBI:456215"/>
    </reaction>
    <physiologicalReaction direction="left-to-right" evidence="7">
        <dbReference type="Rhea" id="RHEA:33640"/>
    </physiologicalReaction>
</comment>
<dbReference type="InterPro" id="IPR020845">
    <property type="entry name" value="AMP-binding_CS"/>
</dbReference>
<evidence type="ECO:0000256" key="6">
    <source>
        <dbReference type="ARBA" id="ARBA00041297"/>
    </source>
</evidence>
<keyword evidence="8" id="KW-0472">Membrane</keyword>
<dbReference type="GO" id="GO:0005886">
    <property type="term" value="C:plasma membrane"/>
    <property type="evidence" value="ECO:0007669"/>
    <property type="project" value="TreeGrafter"/>
</dbReference>
<dbReference type="Pfam" id="PF00501">
    <property type="entry name" value="AMP-binding"/>
    <property type="match status" value="1"/>
</dbReference>
<feature type="transmembrane region" description="Helical" evidence="8">
    <location>
        <begin position="58"/>
        <end position="77"/>
    </location>
</feature>
<keyword evidence="11" id="KW-1185">Reference proteome</keyword>
<dbReference type="GO" id="GO:0044539">
    <property type="term" value="P:long-chain fatty acid import into cell"/>
    <property type="evidence" value="ECO:0007669"/>
    <property type="project" value="TreeGrafter"/>
</dbReference>
<name>A0A921ZXZ1_MANSE</name>
<evidence type="ECO:0000256" key="8">
    <source>
        <dbReference type="SAM" id="Phobius"/>
    </source>
</evidence>
<evidence type="ECO:0000256" key="1">
    <source>
        <dbReference type="ARBA" id="ARBA00006432"/>
    </source>
</evidence>
<keyword evidence="2" id="KW-0436">Ligase</keyword>
<dbReference type="InterPro" id="IPR000873">
    <property type="entry name" value="AMP-dep_synth/lig_dom"/>
</dbReference>
<dbReference type="GO" id="GO:0005789">
    <property type="term" value="C:endoplasmic reticulum membrane"/>
    <property type="evidence" value="ECO:0007669"/>
    <property type="project" value="TreeGrafter"/>
</dbReference>
<evidence type="ECO:0000259" key="9">
    <source>
        <dbReference type="Pfam" id="PF00501"/>
    </source>
</evidence>